<keyword evidence="3 9" id="KW-0548">Nucleotidyltransferase</keyword>
<dbReference type="Gene3D" id="3.40.50.620">
    <property type="entry name" value="HUPs"/>
    <property type="match status" value="1"/>
</dbReference>
<evidence type="ECO:0000256" key="1">
    <source>
        <dbReference type="ARBA" id="ARBA00022490"/>
    </source>
</evidence>
<evidence type="ECO:0000256" key="2">
    <source>
        <dbReference type="ARBA" id="ARBA00022679"/>
    </source>
</evidence>
<keyword evidence="1 9" id="KW-0963">Cytoplasm</keyword>
<keyword evidence="6 9" id="KW-0460">Magnesium</keyword>
<evidence type="ECO:0000256" key="7">
    <source>
        <dbReference type="ARBA" id="ARBA00022993"/>
    </source>
</evidence>
<evidence type="ECO:0000256" key="6">
    <source>
        <dbReference type="ARBA" id="ARBA00022842"/>
    </source>
</evidence>
<feature type="domain" description="Cytidyltransferase-like" evidence="10">
    <location>
        <begin position="5"/>
        <end position="133"/>
    </location>
</feature>
<name>A0A8D4UTT3_9FIRM</name>
<dbReference type="NCBIfam" id="TIGR00125">
    <property type="entry name" value="cyt_tran_rel"/>
    <property type="match status" value="1"/>
</dbReference>
<feature type="binding site" evidence="9">
    <location>
        <begin position="9"/>
        <end position="10"/>
    </location>
    <ligand>
        <name>ATP</name>
        <dbReference type="ChEBI" id="CHEBI:30616"/>
    </ligand>
</feature>
<dbReference type="PRINTS" id="PR01020">
    <property type="entry name" value="LPSBIOSNTHSS"/>
</dbReference>
<dbReference type="GO" id="GO:0005737">
    <property type="term" value="C:cytoplasm"/>
    <property type="evidence" value="ECO:0007669"/>
    <property type="project" value="UniProtKB-SubCell"/>
</dbReference>
<keyword evidence="2 9" id="KW-0808">Transferase</keyword>
<feature type="binding site" evidence="9">
    <location>
        <begin position="123"/>
        <end position="129"/>
    </location>
    <ligand>
        <name>ATP</name>
        <dbReference type="ChEBI" id="CHEBI:30616"/>
    </ligand>
</feature>
<dbReference type="InterPro" id="IPR004821">
    <property type="entry name" value="Cyt_trans-like"/>
</dbReference>
<feature type="binding site" evidence="9">
    <location>
        <position position="87"/>
    </location>
    <ligand>
        <name>substrate</name>
    </ligand>
</feature>
<comment type="function">
    <text evidence="9">Reversibly transfers an adenylyl group from ATP to 4'-phosphopantetheine, yielding dephospho-CoA (dPCoA) and pyrophosphate.</text>
</comment>
<keyword evidence="4 9" id="KW-0547">Nucleotide-binding</keyword>
<evidence type="ECO:0000313" key="11">
    <source>
        <dbReference type="EMBL" id="BBK24649.1"/>
    </source>
</evidence>
<evidence type="ECO:0000256" key="4">
    <source>
        <dbReference type="ARBA" id="ARBA00022741"/>
    </source>
</evidence>
<feature type="binding site" evidence="9">
    <location>
        <position position="41"/>
    </location>
    <ligand>
        <name>substrate</name>
    </ligand>
</feature>
<comment type="similarity">
    <text evidence="9">Belongs to the bacterial CoaD family.</text>
</comment>
<evidence type="ECO:0000256" key="3">
    <source>
        <dbReference type="ARBA" id="ARBA00022695"/>
    </source>
</evidence>
<dbReference type="HAMAP" id="MF_00151">
    <property type="entry name" value="PPAT_bact"/>
    <property type="match status" value="1"/>
</dbReference>
<dbReference type="OrthoDB" id="9806661at2"/>
<comment type="catalytic activity">
    <reaction evidence="8 9">
        <text>(R)-4'-phosphopantetheine + ATP + H(+) = 3'-dephospho-CoA + diphosphate</text>
        <dbReference type="Rhea" id="RHEA:19801"/>
        <dbReference type="ChEBI" id="CHEBI:15378"/>
        <dbReference type="ChEBI" id="CHEBI:30616"/>
        <dbReference type="ChEBI" id="CHEBI:33019"/>
        <dbReference type="ChEBI" id="CHEBI:57328"/>
        <dbReference type="ChEBI" id="CHEBI:61723"/>
        <dbReference type="EC" id="2.7.7.3"/>
    </reaction>
</comment>
<dbReference type="GO" id="GO:0004595">
    <property type="term" value="F:pantetheine-phosphate adenylyltransferase activity"/>
    <property type="evidence" value="ECO:0007669"/>
    <property type="project" value="UniProtKB-UniRule"/>
</dbReference>
<dbReference type="CDD" id="cd02163">
    <property type="entry name" value="PPAT"/>
    <property type="match status" value="1"/>
</dbReference>
<proteinExistence type="inferred from homology"/>
<evidence type="ECO:0000313" key="12">
    <source>
        <dbReference type="Proteomes" id="UP000320585"/>
    </source>
</evidence>
<evidence type="ECO:0000259" key="10">
    <source>
        <dbReference type="Pfam" id="PF01467"/>
    </source>
</evidence>
<reference evidence="12" key="1">
    <citation type="submission" date="2019-05" db="EMBL/GenBank/DDBJ databases">
        <title>Complete genome sequencing of Dialister sp. strain 5BBH33.</title>
        <authorList>
            <person name="Sakamoto M."/>
            <person name="Murakami T."/>
            <person name="Mori H."/>
        </authorList>
    </citation>
    <scope>NUCLEOTIDE SEQUENCE [LARGE SCALE GENOMIC DNA]</scope>
    <source>
        <strain evidence="12">5BBH33</strain>
    </source>
</reference>
<dbReference type="GeneID" id="92715801"/>
<evidence type="ECO:0000256" key="8">
    <source>
        <dbReference type="ARBA" id="ARBA00029346"/>
    </source>
</evidence>
<dbReference type="GO" id="GO:0005524">
    <property type="term" value="F:ATP binding"/>
    <property type="evidence" value="ECO:0007669"/>
    <property type="project" value="UniProtKB-KW"/>
</dbReference>
<feature type="binding site" evidence="9">
    <location>
        <begin position="88"/>
        <end position="90"/>
    </location>
    <ligand>
        <name>ATP</name>
        <dbReference type="ChEBI" id="CHEBI:30616"/>
    </ligand>
</feature>
<comment type="cofactor">
    <cofactor evidence="9">
        <name>Mg(2+)</name>
        <dbReference type="ChEBI" id="CHEBI:18420"/>
    </cofactor>
</comment>
<feature type="binding site" evidence="9">
    <location>
        <position position="17"/>
    </location>
    <ligand>
        <name>ATP</name>
        <dbReference type="ChEBI" id="CHEBI:30616"/>
    </ligand>
</feature>
<dbReference type="UniPathway" id="UPA00241">
    <property type="reaction ID" value="UER00355"/>
</dbReference>
<comment type="subunit">
    <text evidence="9">Homohexamer.</text>
</comment>
<dbReference type="EMBL" id="AP019697">
    <property type="protein sequence ID" value="BBK24649.1"/>
    <property type="molecule type" value="Genomic_DNA"/>
</dbReference>
<feature type="binding site" evidence="9">
    <location>
        <position position="98"/>
    </location>
    <ligand>
        <name>ATP</name>
        <dbReference type="ChEBI" id="CHEBI:30616"/>
    </ligand>
</feature>
<evidence type="ECO:0000256" key="9">
    <source>
        <dbReference type="HAMAP-Rule" id="MF_00151"/>
    </source>
</evidence>
<comment type="pathway">
    <text evidence="9">Cofactor biosynthesis; coenzyme A biosynthesis; CoA from (R)-pantothenate: step 4/5.</text>
</comment>
<protein>
    <recommendedName>
        <fullName evidence="9">Phosphopantetheine adenylyltransferase</fullName>
        <ecNumber evidence="9">2.7.7.3</ecNumber>
    </recommendedName>
    <alternativeName>
        <fullName evidence="9">Dephospho-CoA pyrophosphorylase</fullName>
    </alternativeName>
    <alternativeName>
        <fullName evidence="9">Pantetheine-phosphate adenylyltransferase</fullName>
        <shortName evidence="9">PPAT</shortName>
    </alternativeName>
</protein>
<keyword evidence="7 9" id="KW-0173">Coenzyme A biosynthesis</keyword>
<dbReference type="AlphaFoldDB" id="A0A8D4UTT3"/>
<sequence>MKLAICPGSFDPVTYGHLDIIKRSAQMVDKLIVAAFLNPTKHYMFTTEERLDMLRETTKDIPNVEVDAFDGLLNEYAAKRDCHLLIRGLRAFSDFEYEFQRALMIKQIAPTLETAFFMTDGRYSFLSSTGVRELAHFNGDVSKMVPPYVQEMIHRKMNSIKK</sequence>
<accession>A0A8D4UTT3</accession>
<dbReference type="KEGG" id="dho:Dia5BBH33_05840"/>
<dbReference type="PANTHER" id="PTHR21342:SF1">
    <property type="entry name" value="PHOSPHOPANTETHEINE ADENYLYLTRANSFERASE"/>
    <property type="match status" value="1"/>
</dbReference>
<dbReference type="InterPro" id="IPR001980">
    <property type="entry name" value="PPAT"/>
</dbReference>
<dbReference type="Proteomes" id="UP000320585">
    <property type="component" value="Chromosome"/>
</dbReference>
<dbReference type="SUPFAM" id="SSF52374">
    <property type="entry name" value="Nucleotidylyl transferase"/>
    <property type="match status" value="1"/>
</dbReference>
<keyword evidence="5 9" id="KW-0067">ATP-binding</keyword>
<feature type="binding site" evidence="9">
    <location>
        <position position="73"/>
    </location>
    <ligand>
        <name>substrate</name>
    </ligand>
</feature>
<dbReference type="GO" id="GO:0015937">
    <property type="term" value="P:coenzyme A biosynthetic process"/>
    <property type="evidence" value="ECO:0007669"/>
    <property type="project" value="UniProtKB-UniRule"/>
</dbReference>
<dbReference type="InterPro" id="IPR014729">
    <property type="entry name" value="Rossmann-like_a/b/a_fold"/>
</dbReference>
<keyword evidence="12" id="KW-1185">Reference proteome</keyword>
<dbReference type="RefSeq" id="WP_022381763.1">
    <property type="nucleotide sequence ID" value="NZ_AP019697.1"/>
</dbReference>
<comment type="subcellular location">
    <subcellularLocation>
        <location evidence="9">Cytoplasm</location>
    </subcellularLocation>
</comment>
<dbReference type="EC" id="2.7.7.3" evidence="9"/>
<evidence type="ECO:0000256" key="5">
    <source>
        <dbReference type="ARBA" id="ARBA00022840"/>
    </source>
</evidence>
<gene>
    <name evidence="9 11" type="primary">coaD</name>
    <name evidence="11" type="ORF">Dia5BBH33_05840</name>
</gene>
<feature type="site" description="Transition state stabilizer" evidence="9">
    <location>
        <position position="17"/>
    </location>
</feature>
<organism evidence="11 12">
    <name type="scientific">Dialister hominis</name>
    <dbReference type="NCBI Taxonomy" id="2582419"/>
    <lineage>
        <taxon>Bacteria</taxon>
        <taxon>Bacillati</taxon>
        <taxon>Bacillota</taxon>
        <taxon>Negativicutes</taxon>
        <taxon>Veillonellales</taxon>
        <taxon>Veillonellaceae</taxon>
        <taxon>Dialister</taxon>
    </lineage>
</organism>
<dbReference type="PANTHER" id="PTHR21342">
    <property type="entry name" value="PHOSPHOPANTETHEINE ADENYLYLTRANSFERASE"/>
    <property type="match status" value="1"/>
</dbReference>
<dbReference type="Pfam" id="PF01467">
    <property type="entry name" value="CTP_transf_like"/>
    <property type="match status" value="1"/>
</dbReference>
<feature type="binding site" evidence="9">
    <location>
        <position position="9"/>
    </location>
    <ligand>
        <name>substrate</name>
    </ligand>
</feature>
<dbReference type="NCBIfam" id="TIGR01510">
    <property type="entry name" value="coaD_prev_kdtB"/>
    <property type="match status" value="1"/>
</dbReference>